<name>A0A0G2DVM6_9PEZI</name>
<comment type="caution">
    <text evidence="2">The sequence shown here is derived from an EMBL/GenBank/DDBJ whole genome shotgun (WGS) entry which is preliminary data.</text>
</comment>
<proteinExistence type="predicted"/>
<reference evidence="2 3" key="2">
    <citation type="submission" date="2015-05" db="EMBL/GenBank/DDBJ databases">
        <title>Distinctive expansion of gene families associated with plant cell wall degradation and secondary metabolism in the genomes of grapevine trunk pathogens.</title>
        <authorList>
            <person name="Lawrence D.P."/>
            <person name="Travadon R."/>
            <person name="Rolshausen P.E."/>
            <person name="Baumgartner K."/>
        </authorList>
    </citation>
    <scope>NUCLEOTIDE SEQUENCE [LARGE SCALE GENOMIC DNA]</scope>
    <source>
        <strain evidence="2">DS831</strain>
    </source>
</reference>
<dbReference type="EMBL" id="LAQI01000240">
    <property type="protein sequence ID" value="KKY14231.1"/>
    <property type="molecule type" value="Genomic_DNA"/>
</dbReference>
<evidence type="ECO:0000313" key="3">
    <source>
        <dbReference type="Proteomes" id="UP000034182"/>
    </source>
</evidence>
<feature type="region of interest" description="Disordered" evidence="1">
    <location>
        <begin position="343"/>
        <end position="365"/>
    </location>
</feature>
<organism evidence="2 3">
    <name type="scientific">Diplodia seriata</name>
    <dbReference type="NCBI Taxonomy" id="420778"/>
    <lineage>
        <taxon>Eukaryota</taxon>
        <taxon>Fungi</taxon>
        <taxon>Dikarya</taxon>
        <taxon>Ascomycota</taxon>
        <taxon>Pezizomycotina</taxon>
        <taxon>Dothideomycetes</taxon>
        <taxon>Dothideomycetes incertae sedis</taxon>
        <taxon>Botryosphaeriales</taxon>
        <taxon>Botryosphaeriaceae</taxon>
        <taxon>Diplodia</taxon>
    </lineage>
</organism>
<evidence type="ECO:0000256" key="1">
    <source>
        <dbReference type="SAM" id="MobiDB-lite"/>
    </source>
</evidence>
<feature type="compositionally biased region" description="Polar residues" evidence="1">
    <location>
        <begin position="322"/>
        <end position="331"/>
    </location>
</feature>
<protein>
    <submittedName>
        <fullName evidence="2">Uncharacterized protein</fullName>
    </submittedName>
</protein>
<gene>
    <name evidence="2" type="ORF">UCDDS831_g08346</name>
</gene>
<evidence type="ECO:0000313" key="2">
    <source>
        <dbReference type="EMBL" id="KKY14231.1"/>
    </source>
</evidence>
<sequence length="365" mass="38588">MTGPGHLRDDIDLSNSTIDVEVPAISVGVNCTDADMSIWAQYTDSTDCWTFHADCASQQCKDLIPVDDEPGTYYLDGNSGASCPGSNATFVGMTAFGPSAYRVLLADYTSVKQQPFTNATPWGTTKAYKSYNLTTGFLAPDSLTVPLPTLRAVSCALSLAEVSVRTTYAYSPSSSSSSTWTPRAYDPHSIAPVRAYNASASPSWLRPYAYASNGSALLDLHDLTLAAPGRLASSSSLWPTRGAALNFFELLAAHAVYDLQRNNASALLLDRQAFNDAVSDMVAAYTVEMLTEMRPFAAAAAAGGAAGAADTTRRGNHGTGTAGSETAPGNGTITFFAPRIMQSPQATWVTTEEEEEEESGSSSRA</sequence>
<reference evidence="2 3" key="1">
    <citation type="submission" date="2015-03" db="EMBL/GenBank/DDBJ databases">
        <authorList>
            <person name="Morales-Cruz A."/>
            <person name="Amrine K.C."/>
            <person name="Cantu D."/>
        </authorList>
    </citation>
    <scope>NUCLEOTIDE SEQUENCE [LARGE SCALE GENOMIC DNA]</scope>
    <source>
        <strain evidence="2">DS831</strain>
    </source>
</reference>
<dbReference type="Proteomes" id="UP000034182">
    <property type="component" value="Unassembled WGS sequence"/>
</dbReference>
<accession>A0A0G2DVM6</accession>
<dbReference type="AlphaFoldDB" id="A0A0G2DVM6"/>
<feature type="region of interest" description="Disordered" evidence="1">
    <location>
        <begin position="308"/>
        <end position="331"/>
    </location>
</feature>